<evidence type="ECO:0000256" key="1">
    <source>
        <dbReference type="ARBA" id="ARBA00006594"/>
    </source>
</evidence>
<dbReference type="PRINTS" id="PR00506">
    <property type="entry name" value="D21N6MTFRASE"/>
</dbReference>
<evidence type="ECO:0000313" key="6">
    <source>
        <dbReference type="EMBL" id="DAF88988.1"/>
    </source>
</evidence>
<dbReference type="Gene3D" id="3.40.50.150">
    <property type="entry name" value="Vaccinia Virus protein VP39"/>
    <property type="match status" value="1"/>
</dbReference>
<dbReference type="PIRSF" id="PIRSF036758">
    <property type="entry name" value="Aden_M_ParB"/>
    <property type="match status" value="1"/>
</dbReference>
<feature type="domain" description="ParB-like N-terminal" evidence="5">
    <location>
        <begin position="13"/>
        <end position="98"/>
    </location>
</feature>
<dbReference type="GO" id="GO:0032259">
    <property type="term" value="P:methylation"/>
    <property type="evidence" value="ECO:0007669"/>
    <property type="project" value="UniProtKB-KW"/>
</dbReference>
<dbReference type="PANTHER" id="PTHR33375">
    <property type="entry name" value="CHROMOSOME-PARTITIONING PROTEIN PARB-RELATED"/>
    <property type="match status" value="1"/>
</dbReference>
<dbReference type="Pfam" id="PF02195">
    <property type="entry name" value="ParB_N"/>
    <property type="match status" value="1"/>
</dbReference>
<dbReference type="SMART" id="SM00470">
    <property type="entry name" value="ParB"/>
    <property type="match status" value="1"/>
</dbReference>
<dbReference type="InterPro" id="IPR036086">
    <property type="entry name" value="ParB/Sulfiredoxin_sf"/>
</dbReference>
<sequence>MGADTMKTTTDMQLVPIARLIPYVNNARTHSPEQITKLRSSLREFGFINPVIIDRDFNVIAGHGRILAAKEEGITEVPCVFVDHLTEAQKKAYIIADNRMAMDAGWDEELLRVEIEALQGADFDVLLTGFDEKELTDLFKDENDSGAKDDDFDLTAALEKASFVERGDIWTVGRHRLMCGDATSAEDVAKLMDGKKANLIVTDPPYGVSFKSSSGLTIQNDSMKDDEFYAFLLSAFKCMADSLEKGGAAYVFHADTEGLNFRKAFIDAGFHLAGVCIWVKNSLVLGRSDYQWQHEPVLYGFLQNGKHPWYSDRKQTTIWNYDKPKRNANHPTSKPLDLLGYPISNSSQENAIVIDTFGGSGSTMMACQQINRICHMMELDEKYASVILRRAVENGIAPEDIFVERDGKQIPYADLVKEVELPDGTE</sequence>
<keyword evidence="4" id="KW-0949">S-adenosyl-L-methionine</keyword>
<protein>
    <submittedName>
        <fullName evidence="6">Adenine specific DNA methyltransferase</fullName>
    </submittedName>
</protein>
<dbReference type="GO" id="GO:0003677">
    <property type="term" value="F:DNA binding"/>
    <property type="evidence" value="ECO:0007669"/>
    <property type="project" value="InterPro"/>
</dbReference>
<dbReference type="PROSITE" id="PS00092">
    <property type="entry name" value="N6_MTASE"/>
    <property type="match status" value="1"/>
</dbReference>
<dbReference type="InterPro" id="IPR015840">
    <property type="entry name" value="DNA_MeTrfase_ParB"/>
</dbReference>
<dbReference type="GO" id="GO:0008170">
    <property type="term" value="F:N-methyltransferase activity"/>
    <property type="evidence" value="ECO:0007669"/>
    <property type="project" value="InterPro"/>
</dbReference>
<dbReference type="PANTHER" id="PTHR33375:SF1">
    <property type="entry name" value="CHROMOSOME-PARTITIONING PROTEIN PARB-RELATED"/>
    <property type="match status" value="1"/>
</dbReference>
<dbReference type="InterPro" id="IPR002052">
    <property type="entry name" value="DNA_methylase_N6_adenine_CS"/>
</dbReference>
<evidence type="ECO:0000256" key="2">
    <source>
        <dbReference type="ARBA" id="ARBA00022603"/>
    </source>
</evidence>
<evidence type="ECO:0000256" key="4">
    <source>
        <dbReference type="ARBA" id="ARBA00022691"/>
    </source>
</evidence>
<dbReference type="InterPro" id="IPR050336">
    <property type="entry name" value="Chromosome_partition/occlusion"/>
</dbReference>
<evidence type="ECO:0000256" key="3">
    <source>
        <dbReference type="ARBA" id="ARBA00022679"/>
    </source>
</evidence>
<proteinExistence type="inferred from homology"/>
<name>A0A8S5U3E9_9CAUD</name>
<dbReference type="InterPro" id="IPR002295">
    <property type="entry name" value="N4/N6-MTase_EcoPI_Mod-like"/>
</dbReference>
<dbReference type="GO" id="GO:0007059">
    <property type="term" value="P:chromosome segregation"/>
    <property type="evidence" value="ECO:0007669"/>
    <property type="project" value="TreeGrafter"/>
</dbReference>
<dbReference type="Pfam" id="PF01555">
    <property type="entry name" value="N6_N4_Mtase"/>
    <property type="match status" value="1"/>
</dbReference>
<reference evidence="6" key="1">
    <citation type="journal article" date="2021" name="Proc. Natl. Acad. Sci. U.S.A.">
        <title>A Catalog of Tens of Thousands of Viruses from Human Metagenomes Reveals Hidden Associations with Chronic Diseases.</title>
        <authorList>
            <person name="Tisza M.J."/>
            <person name="Buck C.B."/>
        </authorList>
    </citation>
    <scope>NUCLEOTIDE SEQUENCE</scope>
    <source>
        <strain evidence="6">CtSA812</strain>
    </source>
</reference>
<comment type="similarity">
    <text evidence="1">Belongs to the N(4)/N(6)-methyltransferase family.</text>
</comment>
<dbReference type="EMBL" id="BK016000">
    <property type="protein sequence ID" value="DAF88988.1"/>
    <property type="molecule type" value="Genomic_DNA"/>
</dbReference>
<keyword evidence="2 6" id="KW-0489">Methyltransferase</keyword>
<dbReference type="Gene3D" id="3.90.1530.10">
    <property type="entry name" value="Conserved hypothetical protein from pyrococcus furiosus pfu- 392566-001, ParB domain"/>
    <property type="match status" value="1"/>
</dbReference>
<dbReference type="GO" id="GO:0045881">
    <property type="term" value="P:positive regulation of sporulation resulting in formation of a cellular spore"/>
    <property type="evidence" value="ECO:0007669"/>
    <property type="project" value="TreeGrafter"/>
</dbReference>
<evidence type="ECO:0000259" key="5">
    <source>
        <dbReference type="SMART" id="SM00470"/>
    </source>
</evidence>
<dbReference type="InterPro" id="IPR003115">
    <property type="entry name" value="ParB_N"/>
</dbReference>
<keyword evidence="3" id="KW-0808">Transferase</keyword>
<dbReference type="InterPro" id="IPR029063">
    <property type="entry name" value="SAM-dependent_MTases_sf"/>
</dbReference>
<dbReference type="SUPFAM" id="SSF53335">
    <property type="entry name" value="S-adenosyl-L-methionine-dependent methyltransferases"/>
    <property type="match status" value="1"/>
</dbReference>
<dbReference type="CDD" id="cd16403">
    <property type="entry name" value="ParB_N_like_MT"/>
    <property type="match status" value="1"/>
</dbReference>
<organism evidence="6">
    <name type="scientific">Siphoviridae sp. ctSA812</name>
    <dbReference type="NCBI Taxonomy" id="2825508"/>
    <lineage>
        <taxon>Viruses</taxon>
        <taxon>Duplodnaviria</taxon>
        <taxon>Heunggongvirae</taxon>
        <taxon>Uroviricota</taxon>
        <taxon>Caudoviricetes</taxon>
    </lineage>
</organism>
<dbReference type="SUPFAM" id="SSF110849">
    <property type="entry name" value="ParB/Sulfiredoxin"/>
    <property type="match status" value="1"/>
</dbReference>
<accession>A0A8S5U3E9</accession>
<dbReference type="InterPro" id="IPR002941">
    <property type="entry name" value="DNA_methylase_N4/N6"/>
</dbReference>